<dbReference type="InterPro" id="IPR029058">
    <property type="entry name" value="AB_hydrolase_fold"/>
</dbReference>
<name>A0A9Q0DCJ8_9TELE</name>
<keyword evidence="4" id="KW-1185">Reference proteome</keyword>
<protein>
    <recommendedName>
        <fullName evidence="2">Carboxylesterase type B domain-containing protein</fullName>
    </recommendedName>
</protein>
<gene>
    <name evidence="3" type="ORF">NHX12_013845</name>
</gene>
<dbReference type="InterPro" id="IPR002018">
    <property type="entry name" value="CarbesteraseB"/>
</dbReference>
<dbReference type="EMBL" id="JANIIK010000118">
    <property type="protein sequence ID" value="KAJ3585123.1"/>
    <property type="molecule type" value="Genomic_DNA"/>
</dbReference>
<sequence>MRPDPGPDEKRPRQHGTKGWREGLGLQVLLILSHHSEGLFQRAIAQSSTAISSWSVNYQPLKYTKILARKWPPLEGATDHVINYFLSESYSACAVGIRFKLDGG</sequence>
<dbReference type="Gene3D" id="3.40.50.1820">
    <property type="entry name" value="alpha/beta hydrolase"/>
    <property type="match status" value="1"/>
</dbReference>
<dbReference type="SUPFAM" id="SSF53474">
    <property type="entry name" value="alpha/beta-Hydrolases"/>
    <property type="match status" value="1"/>
</dbReference>
<dbReference type="InterPro" id="IPR051093">
    <property type="entry name" value="Neuroligin/BSAL"/>
</dbReference>
<evidence type="ECO:0000256" key="1">
    <source>
        <dbReference type="ARBA" id="ARBA00005964"/>
    </source>
</evidence>
<evidence type="ECO:0000259" key="2">
    <source>
        <dbReference type="Pfam" id="PF00135"/>
    </source>
</evidence>
<proteinExistence type="inferred from homology"/>
<comment type="similarity">
    <text evidence="1">Belongs to the type-B carboxylesterase/lipase family.</text>
</comment>
<evidence type="ECO:0000313" key="4">
    <source>
        <dbReference type="Proteomes" id="UP001148018"/>
    </source>
</evidence>
<reference evidence="3" key="1">
    <citation type="submission" date="2022-07" db="EMBL/GenBank/DDBJ databases">
        <title>Chromosome-level genome of Muraenolepis orangiensis.</title>
        <authorList>
            <person name="Kim J."/>
        </authorList>
    </citation>
    <scope>NUCLEOTIDE SEQUENCE</scope>
    <source>
        <strain evidence="3">KU_S4_2022</strain>
        <tissue evidence="3">Muscle</tissue>
    </source>
</reference>
<accession>A0A9Q0DCJ8</accession>
<organism evidence="3 4">
    <name type="scientific">Muraenolepis orangiensis</name>
    <name type="common">Patagonian moray cod</name>
    <dbReference type="NCBI Taxonomy" id="630683"/>
    <lineage>
        <taxon>Eukaryota</taxon>
        <taxon>Metazoa</taxon>
        <taxon>Chordata</taxon>
        <taxon>Craniata</taxon>
        <taxon>Vertebrata</taxon>
        <taxon>Euteleostomi</taxon>
        <taxon>Actinopterygii</taxon>
        <taxon>Neopterygii</taxon>
        <taxon>Teleostei</taxon>
        <taxon>Neoteleostei</taxon>
        <taxon>Acanthomorphata</taxon>
        <taxon>Zeiogadaria</taxon>
        <taxon>Gadariae</taxon>
        <taxon>Gadiformes</taxon>
        <taxon>Muraenolepidoidei</taxon>
        <taxon>Muraenolepididae</taxon>
        <taxon>Muraenolepis</taxon>
    </lineage>
</organism>
<dbReference type="OrthoDB" id="3200163at2759"/>
<dbReference type="Proteomes" id="UP001148018">
    <property type="component" value="Unassembled WGS sequence"/>
</dbReference>
<dbReference type="PANTHER" id="PTHR43903">
    <property type="entry name" value="NEUROLIGIN"/>
    <property type="match status" value="1"/>
</dbReference>
<feature type="domain" description="Carboxylesterase type B" evidence="2">
    <location>
        <begin position="28"/>
        <end position="71"/>
    </location>
</feature>
<dbReference type="Pfam" id="PF00135">
    <property type="entry name" value="COesterase"/>
    <property type="match status" value="1"/>
</dbReference>
<evidence type="ECO:0000313" key="3">
    <source>
        <dbReference type="EMBL" id="KAJ3585123.1"/>
    </source>
</evidence>
<comment type="caution">
    <text evidence="3">The sequence shown here is derived from an EMBL/GenBank/DDBJ whole genome shotgun (WGS) entry which is preliminary data.</text>
</comment>
<dbReference type="AlphaFoldDB" id="A0A9Q0DCJ8"/>